<dbReference type="Pfam" id="PF13302">
    <property type="entry name" value="Acetyltransf_3"/>
    <property type="match status" value="1"/>
</dbReference>
<dbReference type="PANTHER" id="PTHR43415">
    <property type="entry name" value="SPERMIDINE N(1)-ACETYLTRANSFERASE"/>
    <property type="match status" value="1"/>
</dbReference>
<evidence type="ECO:0000259" key="17">
    <source>
        <dbReference type="PROSITE" id="PS51186"/>
    </source>
</evidence>
<dbReference type="PANTHER" id="PTHR43415:SF6">
    <property type="entry name" value="SPERMIDINE N(1)-ACETYLTRANSFERASE"/>
    <property type="match status" value="1"/>
</dbReference>
<protein>
    <recommendedName>
        <fullName evidence="15">Spermidine N(1)-acetyltransferase</fullName>
        <ecNumber evidence="4">2.3.1.57</ecNumber>
    </recommendedName>
    <alternativeName>
        <fullName evidence="16">Spermidine/spermine N(1)-acetyltransferase</fullName>
    </alternativeName>
</protein>
<comment type="catalytic activity">
    <reaction evidence="12">
        <text>an alkane-alpha,omega-diamine + acetyl-CoA = an N-acetylalkane-alpha,omega-diamine + CoA + H(+)</text>
        <dbReference type="Rhea" id="RHEA:11116"/>
        <dbReference type="Rhea" id="RHEA-COMP:9766"/>
        <dbReference type="Rhea" id="RHEA-COMP:9767"/>
        <dbReference type="ChEBI" id="CHEBI:15378"/>
        <dbReference type="ChEBI" id="CHEBI:57287"/>
        <dbReference type="ChEBI" id="CHEBI:57288"/>
        <dbReference type="ChEBI" id="CHEBI:70977"/>
        <dbReference type="ChEBI" id="CHEBI:70988"/>
        <dbReference type="EC" id="2.3.1.57"/>
    </reaction>
</comment>
<gene>
    <name evidence="18" type="ORF">CPA45_17980</name>
</gene>
<dbReference type="PROSITE" id="PS51186">
    <property type="entry name" value="GNAT"/>
    <property type="match status" value="1"/>
</dbReference>
<evidence type="ECO:0000256" key="5">
    <source>
        <dbReference type="ARBA" id="ARBA00022490"/>
    </source>
</evidence>
<dbReference type="NCBIfam" id="NF011709">
    <property type="entry name" value="PRK15130.1"/>
    <property type="match status" value="1"/>
</dbReference>
<keyword evidence="6 18" id="KW-0808">Transferase</keyword>
<comment type="pathway">
    <text evidence="14">Amine and polyamine degradation; spermidine degradation.</text>
</comment>
<evidence type="ECO:0000256" key="10">
    <source>
        <dbReference type="ARBA" id="ARBA00050555"/>
    </source>
</evidence>
<keyword evidence="9" id="KW-0012">Acyltransferase</keyword>
<proteinExistence type="inferred from homology"/>
<dbReference type="GO" id="GO:0005737">
    <property type="term" value="C:cytoplasm"/>
    <property type="evidence" value="ECO:0007669"/>
    <property type="project" value="UniProtKB-SubCell"/>
</dbReference>
<dbReference type="FunFam" id="3.40.630.30:FF:000007">
    <property type="entry name" value="Spermidine N(1)-acetyltransferase"/>
    <property type="match status" value="1"/>
</dbReference>
<feature type="domain" description="N-acetyltransferase" evidence="17">
    <location>
        <begin position="5"/>
        <end position="162"/>
    </location>
</feature>
<dbReference type="OrthoDB" id="9795206at2"/>
<comment type="catalytic activity">
    <reaction evidence="10">
        <text>spermine + acetyl-CoA = N(1)-acetylspermine + CoA + H(+)</text>
        <dbReference type="Rhea" id="RHEA:33099"/>
        <dbReference type="ChEBI" id="CHEBI:15378"/>
        <dbReference type="ChEBI" id="CHEBI:45725"/>
        <dbReference type="ChEBI" id="CHEBI:57287"/>
        <dbReference type="ChEBI" id="CHEBI:57288"/>
        <dbReference type="ChEBI" id="CHEBI:58101"/>
        <dbReference type="EC" id="2.3.1.57"/>
    </reaction>
</comment>
<comment type="pathway">
    <text evidence="2">Amine and polyamine degradation; spermine degradation.</text>
</comment>
<dbReference type="SUPFAM" id="SSF55729">
    <property type="entry name" value="Acyl-CoA N-acyltransferases (Nat)"/>
    <property type="match status" value="1"/>
</dbReference>
<dbReference type="RefSeq" id="WP_096653909.1">
    <property type="nucleotide sequence ID" value="NZ_NWUX01000021.1"/>
</dbReference>
<evidence type="ECO:0000313" key="19">
    <source>
        <dbReference type="Proteomes" id="UP000218677"/>
    </source>
</evidence>
<dbReference type="EMBL" id="NWUX01000021">
    <property type="protein sequence ID" value="PCF94273.1"/>
    <property type="molecule type" value="Genomic_DNA"/>
</dbReference>
<comment type="catalytic activity">
    <reaction evidence="11">
        <text>spermidine + acetyl-CoA = N(8)-acetylspermidine + CoA + H(+)</text>
        <dbReference type="Rhea" id="RHEA:28270"/>
        <dbReference type="ChEBI" id="CHEBI:15378"/>
        <dbReference type="ChEBI" id="CHEBI:57287"/>
        <dbReference type="ChEBI" id="CHEBI:57288"/>
        <dbReference type="ChEBI" id="CHEBI:57834"/>
        <dbReference type="ChEBI" id="CHEBI:58535"/>
        <dbReference type="EC" id="2.3.1.57"/>
    </reaction>
</comment>
<evidence type="ECO:0000256" key="1">
    <source>
        <dbReference type="ARBA" id="ARBA00004496"/>
    </source>
</evidence>
<dbReference type="GO" id="GO:0000287">
    <property type="term" value="F:magnesium ion binding"/>
    <property type="evidence" value="ECO:0007669"/>
    <property type="project" value="UniProtKB-ARBA"/>
</dbReference>
<dbReference type="CDD" id="cd04301">
    <property type="entry name" value="NAT_SF"/>
    <property type="match status" value="1"/>
</dbReference>
<keyword evidence="5" id="KW-0963">Cytoplasm</keyword>
<evidence type="ECO:0000256" key="13">
    <source>
        <dbReference type="ARBA" id="ARBA00052368"/>
    </source>
</evidence>
<keyword evidence="19" id="KW-1185">Reference proteome</keyword>
<evidence type="ECO:0000256" key="12">
    <source>
        <dbReference type="ARBA" id="ARBA00052273"/>
    </source>
</evidence>
<evidence type="ECO:0000313" key="18">
    <source>
        <dbReference type="EMBL" id="PCF94273.1"/>
    </source>
</evidence>
<evidence type="ECO:0000256" key="15">
    <source>
        <dbReference type="ARBA" id="ARBA00073647"/>
    </source>
</evidence>
<evidence type="ECO:0000256" key="4">
    <source>
        <dbReference type="ARBA" id="ARBA00013209"/>
    </source>
</evidence>
<keyword evidence="7" id="KW-0479">Metal-binding</keyword>
<dbReference type="GO" id="GO:0004145">
    <property type="term" value="F:diamine N-acetyltransferase activity"/>
    <property type="evidence" value="ECO:0007669"/>
    <property type="project" value="UniProtKB-EC"/>
</dbReference>
<organism evidence="18 19">
    <name type="scientific">Vreelandella nigrificans</name>
    <dbReference type="NCBI Taxonomy" id="2042704"/>
    <lineage>
        <taxon>Bacteria</taxon>
        <taxon>Pseudomonadati</taxon>
        <taxon>Pseudomonadota</taxon>
        <taxon>Gammaproteobacteria</taxon>
        <taxon>Oceanospirillales</taxon>
        <taxon>Halomonadaceae</taxon>
        <taxon>Vreelandella</taxon>
    </lineage>
</organism>
<dbReference type="AlphaFoldDB" id="A0A2A4HJK3"/>
<keyword evidence="8" id="KW-0460">Magnesium</keyword>
<dbReference type="InterPro" id="IPR016181">
    <property type="entry name" value="Acyl_CoA_acyltransferase"/>
</dbReference>
<dbReference type="Proteomes" id="UP000218677">
    <property type="component" value="Unassembled WGS sequence"/>
</dbReference>
<comment type="subcellular location">
    <subcellularLocation>
        <location evidence="1">Cytoplasm</location>
    </subcellularLocation>
</comment>
<accession>A0A2A4HJK3</accession>
<comment type="similarity">
    <text evidence="3">Belongs to the acetyltransferase family.</text>
</comment>
<dbReference type="Gene3D" id="3.40.630.30">
    <property type="match status" value="1"/>
</dbReference>
<evidence type="ECO:0000256" key="14">
    <source>
        <dbReference type="ARBA" id="ARBA00060713"/>
    </source>
</evidence>
<comment type="catalytic activity">
    <reaction evidence="13">
        <text>spermidine + acetyl-CoA = N(1)-acetylspermidine + CoA + H(+)</text>
        <dbReference type="Rhea" id="RHEA:28150"/>
        <dbReference type="ChEBI" id="CHEBI:15378"/>
        <dbReference type="ChEBI" id="CHEBI:57287"/>
        <dbReference type="ChEBI" id="CHEBI:57288"/>
        <dbReference type="ChEBI" id="CHEBI:57834"/>
        <dbReference type="ChEBI" id="CHEBI:58324"/>
        <dbReference type="EC" id="2.3.1.57"/>
    </reaction>
</comment>
<evidence type="ECO:0000256" key="6">
    <source>
        <dbReference type="ARBA" id="ARBA00022679"/>
    </source>
</evidence>
<evidence type="ECO:0000256" key="16">
    <source>
        <dbReference type="ARBA" id="ARBA00079997"/>
    </source>
</evidence>
<name>A0A2A4HJK3_9GAMM</name>
<evidence type="ECO:0000256" key="2">
    <source>
        <dbReference type="ARBA" id="ARBA00004723"/>
    </source>
</evidence>
<evidence type="ECO:0000256" key="11">
    <source>
        <dbReference type="ARBA" id="ARBA00052230"/>
    </source>
</evidence>
<sequence>MSHKLYLRALERNDLRFVHELNNNQSIMSYWFEEPYESFDELEELYNKHIHDNAERRFVAEDSSGNAIGLVELIEIDYIHRSGEFQIIITPEHQGKGFARSLIQQALHYSFTILNLHKVYLIVAVENVKAIHLYEESGFVEEGHLVQEFFINGKYRDVKRMYILQDTYLAALSAGKSNLLEGDSFRP</sequence>
<evidence type="ECO:0000256" key="7">
    <source>
        <dbReference type="ARBA" id="ARBA00022723"/>
    </source>
</evidence>
<evidence type="ECO:0000256" key="3">
    <source>
        <dbReference type="ARBA" id="ARBA00008694"/>
    </source>
</evidence>
<evidence type="ECO:0000256" key="8">
    <source>
        <dbReference type="ARBA" id="ARBA00022842"/>
    </source>
</evidence>
<dbReference type="InterPro" id="IPR000182">
    <property type="entry name" value="GNAT_dom"/>
</dbReference>
<reference evidence="19" key="1">
    <citation type="submission" date="2017-09" db="EMBL/GenBank/DDBJ databases">
        <authorList>
            <person name="Cho G.-S."/>
            <person name="Oguntoyinbo F.A."/>
            <person name="Cnockaert M."/>
            <person name="Kabisch J."/>
            <person name="Neve H."/>
            <person name="Bockelmann W."/>
            <person name="Wenning M."/>
            <person name="Franz C.M."/>
            <person name="Vandamme P."/>
        </authorList>
    </citation>
    <scope>NUCLEOTIDE SEQUENCE [LARGE SCALE GENOMIC DNA]</scope>
    <source>
        <strain evidence="19">MBT G8648</strain>
    </source>
</reference>
<comment type="caution">
    <text evidence="18">The sequence shown here is derived from an EMBL/GenBank/DDBJ whole genome shotgun (WGS) entry which is preliminary data.</text>
</comment>
<evidence type="ECO:0000256" key="9">
    <source>
        <dbReference type="ARBA" id="ARBA00023315"/>
    </source>
</evidence>
<dbReference type="EC" id="2.3.1.57" evidence="4"/>